<dbReference type="PANTHER" id="PTHR43031">
    <property type="entry name" value="FAD-DEPENDENT OXIDOREDUCTASE"/>
    <property type="match status" value="1"/>
</dbReference>
<dbReference type="RefSeq" id="WP_184340747.1">
    <property type="nucleotide sequence ID" value="NZ_JACHIG010000007.1"/>
</dbReference>
<reference evidence="3 4" key="1">
    <citation type="submission" date="2020-08" db="EMBL/GenBank/DDBJ databases">
        <title>Genomic Encyclopedia of Type Strains, Phase IV (KMG-IV): sequencing the most valuable type-strain genomes for metagenomic binning, comparative biology and taxonomic classification.</title>
        <authorList>
            <person name="Goeker M."/>
        </authorList>
    </citation>
    <scope>NUCLEOTIDE SEQUENCE [LARGE SCALE GENOMIC DNA]</scope>
    <source>
        <strain evidence="3 4">DSM 12252</strain>
    </source>
</reference>
<keyword evidence="3" id="KW-0808">Transferase</keyword>
<keyword evidence="4" id="KW-1185">Reference proteome</keyword>
<feature type="chain" id="PRO_5030875505" evidence="1">
    <location>
        <begin position="22"/>
        <end position="128"/>
    </location>
</feature>
<proteinExistence type="predicted"/>
<evidence type="ECO:0000256" key="1">
    <source>
        <dbReference type="SAM" id="SignalP"/>
    </source>
</evidence>
<gene>
    <name evidence="3" type="ORF">HNQ65_003270</name>
</gene>
<dbReference type="PANTHER" id="PTHR43031:SF1">
    <property type="entry name" value="PYRIDINE NUCLEOTIDE-DISULPHIDE OXIDOREDUCTASE"/>
    <property type="match status" value="1"/>
</dbReference>
<feature type="signal peptide" evidence="1">
    <location>
        <begin position="1"/>
        <end position="21"/>
    </location>
</feature>
<dbReference type="InterPro" id="IPR001763">
    <property type="entry name" value="Rhodanese-like_dom"/>
</dbReference>
<evidence type="ECO:0000313" key="3">
    <source>
        <dbReference type="EMBL" id="MBB5033680.1"/>
    </source>
</evidence>
<dbReference type="SMART" id="SM00450">
    <property type="entry name" value="RHOD"/>
    <property type="match status" value="1"/>
</dbReference>
<dbReference type="InterPro" id="IPR036873">
    <property type="entry name" value="Rhodanese-like_dom_sf"/>
</dbReference>
<feature type="domain" description="Rhodanese" evidence="2">
    <location>
        <begin position="38"/>
        <end position="128"/>
    </location>
</feature>
<dbReference type="Gene3D" id="3.40.250.10">
    <property type="entry name" value="Rhodanese-like domain"/>
    <property type="match status" value="1"/>
</dbReference>
<comment type="caution">
    <text evidence="3">The sequence shown here is derived from an EMBL/GenBank/DDBJ whole genome shotgun (WGS) entry which is preliminary data.</text>
</comment>
<protein>
    <submittedName>
        <fullName evidence="3">Rhodanese-related sulfurtransferase</fullName>
    </submittedName>
</protein>
<evidence type="ECO:0000259" key="2">
    <source>
        <dbReference type="PROSITE" id="PS50206"/>
    </source>
</evidence>
<dbReference type="SUPFAM" id="SSF52821">
    <property type="entry name" value="Rhodanese/Cell cycle control phosphatase"/>
    <property type="match status" value="1"/>
</dbReference>
<name>A0A7W8DL51_9BACT</name>
<dbReference type="CDD" id="cd00158">
    <property type="entry name" value="RHOD"/>
    <property type="match status" value="1"/>
</dbReference>
<dbReference type="AlphaFoldDB" id="A0A7W8DL51"/>
<evidence type="ECO:0000313" key="4">
    <source>
        <dbReference type="Proteomes" id="UP000590740"/>
    </source>
</evidence>
<keyword evidence="1" id="KW-0732">Signal</keyword>
<dbReference type="GO" id="GO:0016740">
    <property type="term" value="F:transferase activity"/>
    <property type="evidence" value="ECO:0007669"/>
    <property type="project" value="UniProtKB-KW"/>
</dbReference>
<dbReference type="Pfam" id="PF00581">
    <property type="entry name" value="Rhodanese"/>
    <property type="match status" value="1"/>
</dbReference>
<dbReference type="EMBL" id="JACHIG010000007">
    <property type="protein sequence ID" value="MBB5033680.1"/>
    <property type="molecule type" value="Genomic_DNA"/>
</dbReference>
<sequence>MNRTFFITTLLTLIIPAMSIAADPVKHVKADEAAKIISAEKVVIVDVRTPDEFKDGHIKGAKNIDIMSADFEAQLAKLDKTQPTLVHCQAGGRSTRALPSFEKLGFTHLIHLDDGFGGWVKAGKPVEK</sequence>
<dbReference type="InterPro" id="IPR050229">
    <property type="entry name" value="GlpE_sulfurtransferase"/>
</dbReference>
<dbReference type="Proteomes" id="UP000590740">
    <property type="component" value="Unassembled WGS sequence"/>
</dbReference>
<organism evidence="3 4">
    <name type="scientific">Prosthecobacter vanneervenii</name>
    <dbReference type="NCBI Taxonomy" id="48466"/>
    <lineage>
        <taxon>Bacteria</taxon>
        <taxon>Pseudomonadati</taxon>
        <taxon>Verrucomicrobiota</taxon>
        <taxon>Verrucomicrobiia</taxon>
        <taxon>Verrucomicrobiales</taxon>
        <taxon>Verrucomicrobiaceae</taxon>
        <taxon>Prosthecobacter</taxon>
    </lineage>
</organism>
<accession>A0A7W8DL51</accession>
<dbReference type="PROSITE" id="PS50206">
    <property type="entry name" value="RHODANESE_3"/>
    <property type="match status" value="1"/>
</dbReference>